<dbReference type="PANTHER" id="PTHR47304:SF1">
    <property type="entry name" value="COMPLEMENT COMPONENT C8 GAMMA CHAIN"/>
    <property type="match status" value="1"/>
</dbReference>
<feature type="chain" id="PRO_5026358296" evidence="2">
    <location>
        <begin position="24"/>
        <end position="174"/>
    </location>
</feature>
<evidence type="ECO:0000256" key="2">
    <source>
        <dbReference type="SAM" id="SignalP"/>
    </source>
</evidence>
<proteinExistence type="predicted"/>
<dbReference type="GO" id="GO:0001848">
    <property type="term" value="F:complement binding"/>
    <property type="evidence" value="ECO:0007669"/>
    <property type="project" value="TreeGrafter"/>
</dbReference>
<reference evidence="4 5" key="1">
    <citation type="submission" date="2019-07" db="EMBL/GenBank/DDBJ databases">
        <title>Chromosome genome assembly for large yellow croaker.</title>
        <authorList>
            <person name="Xiao S."/>
        </authorList>
    </citation>
    <scope>NUCLEOTIDE SEQUENCE [LARGE SCALE GENOMIC DNA]</scope>
    <source>
        <strain evidence="4">JMULYC20181020</strain>
        <tissue evidence="4">Muscle</tissue>
    </source>
</reference>
<dbReference type="Proteomes" id="UP000424527">
    <property type="component" value="Unassembled WGS sequence"/>
</dbReference>
<dbReference type="GO" id="GO:0006956">
    <property type="term" value="P:complement activation"/>
    <property type="evidence" value="ECO:0007669"/>
    <property type="project" value="InterPro"/>
</dbReference>
<dbReference type="Pfam" id="PF00061">
    <property type="entry name" value="Lipocalin"/>
    <property type="match status" value="1"/>
</dbReference>
<dbReference type="GO" id="GO:0005579">
    <property type="term" value="C:membrane attack complex"/>
    <property type="evidence" value="ECO:0007669"/>
    <property type="project" value="InterPro"/>
</dbReference>
<sequence length="174" mass="19720">MAAVWRCMLALVVLMCLCSWGSTQVIGGAQSRPRPQRRPRKKPKVEPIDVIPPAQNIDIERMTGIWYLLNTASKCSYLINHGTKVEPTVMNLTRPADSSQTLSVSIKTRHNHQCWEILQVYDISPTPGRLTLKGPRPELNTDIMISDTDYDSYAVIFYQKRGQITLKLYGGFLK</sequence>
<keyword evidence="5" id="KW-1185">Reference proteome</keyword>
<evidence type="ECO:0000313" key="5">
    <source>
        <dbReference type="Proteomes" id="UP000424527"/>
    </source>
</evidence>
<dbReference type="SUPFAM" id="SSF50814">
    <property type="entry name" value="Lipocalins"/>
    <property type="match status" value="1"/>
</dbReference>
<organism evidence="4 5">
    <name type="scientific">Larimichthys crocea</name>
    <name type="common">Large yellow croaker</name>
    <name type="synonym">Pseudosciaena crocea</name>
    <dbReference type="NCBI Taxonomy" id="215358"/>
    <lineage>
        <taxon>Eukaryota</taxon>
        <taxon>Metazoa</taxon>
        <taxon>Chordata</taxon>
        <taxon>Craniata</taxon>
        <taxon>Vertebrata</taxon>
        <taxon>Euteleostomi</taxon>
        <taxon>Actinopterygii</taxon>
        <taxon>Neopterygii</taxon>
        <taxon>Teleostei</taxon>
        <taxon>Neoteleostei</taxon>
        <taxon>Acanthomorphata</taxon>
        <taxon>Eupercaria</taxon>
        <taxon>Sciaenidae</taxon>
        <taxon>Larimichthys</taxon>
    </lineage>
</organism>
<dbReference type="EMBL" id="REGW02000022">
    <property type="protein sequence ID" value="KAE8279970.1"/>
    <property type="molecule type" value="Genomic_DNA"/>
</dbReference>
<evidence type="ECO:0000313" key="4">
    <source>
        <dbReference type="EMBL" id="KAE8279970.1"/>
    </source>
</evidence>
<name>A0A6G0HLD1_LARCR</name>
<dbReference type="GO" id="GO:0072562">
    <property type="term" value="C:blood microparticle"/>
    <property type="evidence" value="ECO:0007669"/>
    <property type="project" value="TreeGrafter"/>
</dbReference>
<comment type="caution">
    <text evidence="4">The sequence shown here is derived from an EMBL/GenBank/DDBJ whole genome shotgun (WGS) entry which is preliminary data.</text>
</comment>
<dbReference type="InterPro" id="IPR012674">
    <property type="entry name" value="Calycin"/>
</dbReference>
<dbReference type="InterPro" id="IPR000566">
    <property type="entry name" value="Lipocln_cytosolic_FA-bd_dom"/>
</dbReference>
<dbReference type="Gene3D" id="2.40.128.20">
    <property type="match status" value="1"/>
</dbReference>
<feature type="region of interest" description="Disordered" evidence="1">
    <location>
        <begin position="26"/>
        <end position="46"/>
    </location>
</feature>
<feature type="domain" description="Lipocalin/cytosolic fatty-acid binding" evidence="3">
    <location>
        <begin position="64"/>
        <end position="171"/>
    </location>
</feature>
<dbReference type="PANTHER" id="PTHR47304">
    <property type="entry name" value="COMPLEMENT COMPONENT C8 GAMMA CHAIN"/>
    <property type="match status" value="1"/>
</dbReference>
<evidence type="ECO:0000256" key="1">
    <source>
        <dbReference type="SAM" id="MobiDB-lite"/>
    </source>
</evidence>
<dbReference type="InterPro" id="IPR043245">
    <property type="entry name" value="C8G"/>
</dbReference>
<feature type="compositionally biased region" description="Basic residues" evidence="1">
    <location>
        <begin position="34"/>
        <end position="43"/>
    </location>
</feature>
<protein>
    <submittedName>
        <fullName evidence="4">Complement component C8 gamma chain</fullName>
    </submittedName>
</protein>
<dbReference type="AlphaFoldDB" id="A0A6G0HLD1"/>
<gene>
    <name evidence="4" type="ORF">D5F01_LYC22105</name>
</gene>
<keyword evidence="2" id="KW-0732">Signal</keyword>
<accession>A0A6G0HLD1</accession>
<evidence type="ECO:0000259" key="3">
    <source>
        <dbReference type="Pfam" id="PF00061"/>
    </source>
</evidence>
<dbReference type="GO" id="GO:0070062">
    <property type="term" value="C:extracellular exosome"/>
    <property type="evidence" value="ECO:0007669"/>
    <property type="project" value="TreeGrafter"/>
</dbReference>
<feature type="signal peptide" evidence="2">
    <location>
        <begin position="1"/>
        <end position="23"/>
    </location>
</feature>